<evidence type="ECO:0000313" key="6">
    <source>
        <dbReference type="Proteomes" id="UP001630127"/>
    </source>
</evidence>
<name>A0ABD2ZX85_9GENT</name>
<gene>
    <name evidence="5" type="ORF">ACH5RR_016533</name>
</gene>
<dbReference type="PROSITE" id="PS51375">
    <property type="entry name" value="PPR"/>
    <property type="match status" value="3"/>
</dbReference>
<feature type="repeat" description="PPR" evidence="3">
    <location>
        <begin position="202"/>
        <end position="236"/>
    </location>
</feature>
<feature type="repeat" description="PPR" evidence="3">
    <location>
        <begin position="334"/>
        <end position="368"/>
    </location>
</feature>
<sequence>MGLPTIALPTKLTVITTITATSTPSKLHKEPHKPLISTIKSLSKSGKLDEALQAIESHPSKILEIESCTTFLHACISKKSLEHGQRLYNHLPESLLKNPAVKAKFITLFSVCGQLNEARRVFENGFGIEGLDDLVLVAMAIAYLRNGCFIEVLLLYSEMLSHGVEPGNFVFSVALKACSELLELRVGRAVHGRILKGESQPDQVVYNALLRLYTECGYFEEVLKVFEGMPERNIVSWNSMIAGFVKKDKIFEALDLFRRMQSERVGFSWVSFTTILPICARVTSLHNGKEIHAQIMKSCRMPDVLVLNSLMDMYGKCGLVEYCRRVFDGMKYKDLTSWNTMLNAYALNGDMEGAASLFNEMIGHGIHPDGVTFVALLSGCSHKGLVNQGKALFERMVTEFRFYPNLEHYACLVDLLGRAGQIEEALKIVKSMPIKPSGSIWGSLLNACRLHGNISHAGVITKQLIEIEPENSGNYVMLSNVYANAGMWKEVNTVREIMEKKGIKKEAGCSWVHVKNSVHTFVAGGGFAFRNSDEYKEVHNKLMKAMQNMGYQPDTGVVLHDVSEEFKAEWVCGHSERLATMFGLIHSSSAMTIRITKNLRVCADCHSWMKYVSKVTGRKIILRDTNRFHHLDNGTCSCNDYW</sequence>
<dbReference type="PANTHER" id="PTHR47926">
    <property type="entry name" value="PENTATRICOPEPTIDE REPEAT-CONTAINING PROTEIN"/>
    <property type="match status" value="1"/>
</dbReference>
<evidence type="ECO:0000313" key="5">
    <source>
        <dbReference type="EMBL" id="KAL3523699.1"/>
    </source>
</evidence>
<dbReference type="PANTHER" id="PTHR47926:SF347">
    <property type="entry name" value="PENTATRICOPEPTIDE REPEAT-CONTAINING PROTEIN"/>
    <property type="match status" value="1"/>
</dbReference>
<organism evidence="5 6">
    <name type="scientific">Cinchona calisaya</name>
    <dbReference type="NCBI Taxonomy" id="153742"/>
    <lineage>
        <taxon>Eukaryota</taxon>
        <taxon>Viridiplantae</taxon>
        <taxon>Streptophyta</taxon>
        <taxon>Embryophyta</taxon>
        <taxon>Tracheophyta</taxon>
        <taxon>Spermatophyta</taxon>
        <taxon>Magnoliopsida</taxon>
        <taxon>eudicotyledons</taxon>
        <taxon>Gunneridae</taxon>
        <taxon>Pentapetalae</taxon>
        <taxon>asterids</taxon>
        <taxon>lamiids</taxon>
        <taxon>Gentianales</taxon>
        <taxon>Rubiaceae</taxon>
        <taxon>Cinchonoideae</taxon>
        <taxon>Cinchoneae</taxon>
        <taxon>Cinchona</taxon>
    </lineage>
</organism>
<proteinExistence type="inferred from homology"/>
<accession>A0ABD2ZX85</accession>
<evidence type="ECO:0000256" key="1">
    <source>
        <dbReference type="ARBA" id="ARBA00006643"/>
    </source>
</evidence>
<protein>
    <recommendedName>
        <fullName evidence="4">DYW domain-containing protein</fullName>
    </recommendedName>
</protein>
<dbReference type="AlphaFoldDB" id="A0ABD2ZX85"/>
<dbReference type="InterPro" id="IPR032867">
    <property type="entry name" value="DYW_dom"/>
</dbReference>
<feature type="domain" description="DYW" evidence="4">
    <location>
        <begin position="550"/>
        <end position="642"/>
    </location>
</feature>
<dbReference type="FunFam" id="1.25.40.10:FF:000031">
    <property type="entry name" value="Pentatricopeptide repeat-containing protein mitochondrial"/>
    <property type="match status" value="1"/>
</dbReference>
<dbReference type="SUPFAM" id="SSF48452">
    <property type="entry name" value="TPR-like"/>
    <property type="match status" value="2"/>
</dbReference>
<dbReference type="InterPro" id="IPR046848">
    <property type="entry name" value="E_motif"/>
</dbReference>
<dbReference type="InterPro" id="IPR011990">
    <property type="entry name" value="TPR-like_helical_dom_sf"/>
</dbReference>
<dbReference type="FunFam" id="1.25.40.10:FF:000987">
    <property type="entry name" value="Pentatricopeptide repeat-containing protein At3g14330"/>
    <property type="match status" value="1"/>
</dbReference>
<dbReference type="Pfam" id="PF20431">
    <property type="entry name" value="E_motif"/>
    <property type="match status" value="1"/>
</dbReference>
<keyword evidence="6" id="KW-1185">Reference proteome</keyword>
<dbReference type="Proteomes" id="UP001630127">
    <property type="component" value="Unassembled WGS sequence"/>
</dbReference>
<dbReference type="Pfam" id="PF14432">
    <property type="entry name" value="DYW_deaminase"/>
    <property type="match status" value="1"/>
</dbReference>
<reference evidence="5 6" key="1">
    <citation type="submission" date="2024-11" db="EMBL/GenBank/DDBJ databases">
        <title>A near-complete genome assembly of Cinchona calisaya.</title>
        <authorList>
            <person name="Lian D.C."/>
            <person name="Zhao X.W."/>
            <person name="Wei L."/>
        </authorList>
    </citation>
    <scope>NUCLEOTIDE SEQUENCE [LARGE SCALE GENOMIC DNA]</scope>
    <source>
        <tissue evidence="5">Nenye</tissue>
    </source>
</reference>
<dbReference type="EMBL" id="JBJUIK010000007">
    <property type="protein sequence ID" value="KAL3523699.1"/>
    <property type="molecule type" value="Genomic_DNA"/>
</dbReference>
<dbReference type="Gene3D" id="1.25.40.10">
    <property type="entry name" value="Tetratricopeptide repeat domain"/>
    <property type="match status" value="4"/>
</dbReference>
<dbReference type="GO" id="GO:0003729">
    <property type="term" value="F:mRNA binding"/>
    <property type="evidence" value="ECO:0007669"/>
    <property type="project" value="UniProtKB-ARBA"/>
</dbReference>
<dbReference type="NCBIfam" id="TIGR00756">
    <property type="entry name" value="PPR"/>
    <property type="match status" value="4"/>
</dbReference>
<dbReference type="InterPro" id="IPR046960">
    <property type="entry name" value="PPR_At4g14850-like_plant"/>
</dbReference>
<dbReference type="InterPro" id="IPR002885">
    <property type="entry name" value="PPR_rpt"/>
</dbReference>
<comment type="similarity">
    <text evidence="1">Belongs to the PPR family. PCMP-H subfamily.</text>
</comment>
<dbReference type="Pfam" id="PF13041">
    <property type="entry name" value="PPR_2"/>
    <property type="match status" value="2"/>
</dbReference>
<evidence type="ECO:0000259" key="4">
    <source>
        <dbReference type="Pfam" id="PF14432"/>
    </source>
</evidence>
<comment type="caution">
    <text evidence="5">The sequence shown here is derived from an EMBL/GenBank/DDBJ whole genome shotgun (WGS) entry which is preliminary data.</text>
</comment>
<dbReference type="Pfam" id="PF01535">
    <property type="entry name" value="PPR"/>
    <property type="match status" value="3"/>
</dbReference>
<evidence type="ECO:0000256" key="3">
    <source>
        <dbReference type="PROSITE-ProRule" id="PRU00708"/>
    </source>
</evidence>
<dbReference type="FunFam" id="1.25.40.10:FF:000366">
    <property type="entry name" value="Pentatricopeptide (PPR) repeat-containing protein"/>
    <property type="match status" value="1"/>
</dbReference>
<keyword evidence="2" id="KW-0677">Repeat</keyword>
<feature type="repeat" description="PPR" evidence="3">
    <location>
        <begin position="132"/>
        <end position="166"/>
    </location>
</feature>
<evidence type="ECO:0000256" key="2">
    <source>
        <dbReference type="ARBA" id="ARBA00022737"/>
    </source>
</evidence>